<dbReference type="EMBL" id="JAAGNZ010000001">
    <property type="protein sequence ID" value="NEU67078.1"/>
    <property type="molecule type" value="Genomic_DNA"/>
</dbReference>
<name>A0A6M0IFZ9_9BACT</name>
<evidence type="ECO:0000313" key="3">
    <source>
        <dbReference type="Proteomes" id="UP000477386"/>
    </source>
</evidence>
<keyword evidence="3" id="KW-1185">Reference proteome</keyword>
<keyword evidence="1" id="KW-0812">Transmembrane</keyword>
<dbReference type="Proteomes" id="UP000477386">
    <property type="component" value="Unassembled WGS sequence"/>
</dbReference>
<organism evidence="2 3">
    <name type="scientific">Spirosoma agri</name>
    <dbReference type="NCBI Taxonomy" id="1987381"/>
    <lineage>
        <taxon>Bacteria</taxon>
        <taxon>Pseudomonadati</taxon>
        <taxon>Bacteroidota</taxon>
        <taxon>Cytophagia</taxon>
        <taxon>Cytophagales</taxon>
        <taxon>Cytophagaceae</taxon>
        <taxon>Spirosoma</taxon>
    </lineage>
</organism>
<gene>
    <name evidence="2" type="ORF">GK091_09330</name>
</gene>
<keyword evidence="1" id="KW-0472">Membrane</keyword>
<reference evidence="2 3" key="1">
    <citation type="submission" date="2020-02" db="EMBL/GenBank/DDBJ databases">
        <title>Draft genome sequence of two Spirosoma agri KCTC 52727 and Spirosoma terrae KCTC 52035.</title>
        <authorList>
            <person name="Rojas J."/>
            <person name="Ambika Manirajan B."/>
            <person name="Ratering S."/>
            <person name="Suarez C."/>
            <person name="Schnell S."/>
        </authorList>
    </citation>
    <scope>NUCLEOTIDE SEQUENCE [LARGE SCALE GENOMIC DNA]</scope>
    <source>
        <strain evidence="2 3">KCTC 52727</strain>
    </source>
</reference>
<feature type="transmembrane region" description="Helical" evidence="1">
    <location>
        <begin position="317"/>
        <end position="334"/>
    </location>
</feature>
<protein>
    <submittedName>
        <fullName evidence="2">Uncharacterized protein</fullName>
    </submittedName>
</protein>
<feature type="transmembrane region" description="Helical" evidence="1">
    <location>
        <begin position="201"/>
        <end position="218"/>
    </location>
</feature>
<feature type="transmembrane region" description="Helical" evidence="1">
    <location>
        <begin position="270"/>
        <end position="296"/>
    </location>
</feature>
<sequence>MAQNRKEIDLSARDLQENNKDSKSLSDILKHIDEWIWSRSHKKGKSQTFPFAFQVTDSQITKINKRIESLFMKFKDISTNDIFFNGEVRFQDISTTTFDDLNELLDRAGDKKDPEKVTLKWHVFIKELLSNAEIIIEFNTEKPLLNESPQWFKYHVASMRIDVYSPASDWNELVFDELTPFVHTLKLAGMYKPLLMFKEKIVVDLFSYTIGVIAWTIFNQFQTIYKDNLKSINDNKSISRILEQKTIENKFSEFIKIYFNHKPIDSITDAIFSVGVGLTIFYTTYIVSTSLLPKLVPKSGINIGLSKHRYDNWENGFKLGIFTFLISGILLPIIRKLFGI</sequence>
<comment type="caution">
    <text evidence="2">The sequence shown here is derived from an EMBL/GenBank/DDBJ whole genome shotgun (WGS) entry which is preliminary data.</text>
</comment>
<proteinExistence type="predicted"/>
<evidence type="ECO:0000313" key="2">
    <source>
        <dbReference type="EMBL" id="NEU67078.1"/>
    </source>
</evidence>
<keyword evidence="1" id="KW-1133">Transmembrane helix</keyword>
<evidence type="ECO:0000256" key="1">
    <source>
        <dbReference type="SAM" id="Phobius"/>
    </source>
</evidence>
<dbReference type="RefSeq" id="WP_164036638.1">
    <property type="nucleotide sequence ID" value="NZ_JAAGNZ010000001.1"/>
</dbReference>
<accession>A0A6M0IFZ9</accession>
<dbReference type="AlphaFoldDB" id="A0A6M0IFZ9"/>